<accession>A0A7K1V1N5</accession>
<evidence type="ECO:0000313" key="5">
    <source>
        <dbReference type="EMBL" id="MVU80402.1"/>
    </source>
</evidence>
<evidence type="ECO:0000256" key="1">
    <source>
        <dbReference type="ARBA" id="ARBA00023015"/>
    </source>
</evidence>
<keyword evidence="1" id="KW-0805">Transcription regulation</keyword>
<dbReference type="GO" id="GO:0003700">
    <property type="term" value="F:DNA-binding transcription factor activity"/>
    <property type="evidence" value="ECO:0007669"/>
    <property type="project" value="InterPro"/>
</dbReference>
<dbReference type="InterPro" id="IPR035418">
    <property type="entry name" value="AraC-bd_2"/>
</dbReference>
<dbReference type="PROSITE" id="PS01124">
    <property type="entry name" value="HTH_ARAC_FAMILY_2"/>
    <property type="match status" value="1"/>
</dbReference>
<dbReference type="Pfam" id="PF14525">
    <property type="entry name" value="AraC_binding_2"/>
    <property type="match status" value="1"/>
</dbReference>
<keyword evidence="6" id="KW-1185">Reference proteome</keyword>
<dbReference type="AlphaFoldDB" id="A0A7K1V1N5"/>
<dbReference type="PROSITE" id="PS00041">
    <property type="entry name" value="HTH_ARAC_FAMILY_1"/>
    <property type="match status" value="1"/>
</dbReference>
<comment type="caution">
    <text evidence="5">The sequence shown here is derived from an EMBL/GenBank/DDBJ whole genome shotgun (WGS) entry which is preliminary data.</text>
</comment>
<keyword evidence="2" id="KW-0238">DNA-binding</keyword>
<proteinExistence type="predicted"/>
<evidence type="ECO:0000256" key="3">
    <source>
        <dbReference type="ARBA" id="ARBA00023163"/>
    </source>
</evidence>
<dbReference type="PANTHER" id="PTHR46796">
    <property type="entry name" value="HTH-TYPE TRANSCRIPTIONAL ACTIVATOR RHAS-RELATED"/>
    <property type="match status" value="1"/>
</dbReference>
<organism evidence="5 6">
    <name type="scientific">Nocardia terrae</name>
    <dbReference type="NCBI Taxonomy" id="2675851"/>
    <lineage>
        <taxon>Bacteria</taxon>
        <taxon>Bacillati</taxon>
        <taxon>Actinomycetota</taxon>
        <taxon>Actinomycetes</taxon>
        <taxon>Mycobacteriales</taxon>
        <taxon>Nocardiaceae</taxon>
        <taxon>Nocardia</taxon>
    </lineage>
</organism>
<evidence type="ECO:0000256" key="2">
    <source>
        <dbReference type="ARBA" id="ARBA00023125"/>
    </source>
</evidence>
<feature type="domain" description="HTH araC/xylS-type" evidence="4">
    <location>
        <begin position="308"/>
        <end position="408"/>
    </location>
</feature>
<dbReference type="SMART" id="SM00342">
    <property type="entry name" value="HTH_ARAC"/>
    <property type="match status" value="1"/>
</dbReference>
<evidence type="ECO:0000259" key="4">
    <source>
        <dbReference type="PROSITE" id="PS01124"/>
    </source>
</evidence>
<evidence type="ECO:0000313" key="6">
    <source>
        <dbReference type="Proteomes" id="UP000466794"/>
    </source>
</evidence>
<dbReference type="Proteomes" id="UP000466794">
    <property type="component" value="Unassembled WGS sequence"/>
</dbReference>
<reference evidence="5 6" key="1">
    <citation type="submission" date="2019-12" db="EMBL/GenBank/DDBJ databases">
        <title>Nocardia sp. nov. ET3-3 isolated from soil.</title>
        <authorList>
            <person name="Kanchanasin P."/>
            <person name="Tanasupawat S."/>
            <person name="Yuki M."/>
            <person name="Kudo T."/>
        </authorList>
    </citation>
    <scope>NUCLEOTIDE SEQUENCE [LARGE SCALE GENOMIC DNA]</scope>
    <source>
        <strain evidence="5 6">ET3-3</strain>
    </source>
</reference>
<protein>
    <submittedName>
        <fullName evidence="5">Helix-turn-helix domain-containing protein</fullName>
    </submittedName>
</protein>
<dbReference type="EMBL" id="WRPP01000005">
    <property type="protein sequence ID" value="MVU80402.1"/>
    <property type="molecule type" value="Genomic_DNA"/>
</dbReference>
<dbReference type="Pfam" id="PF12833">
    <property type="entry name" value="HTH_18"/>
    <property type="match status" value="1"/>
</dbReference>
<dbReference type="PANTHER" id="PTHR46796:SF6">
    <property type="entry name" value="ARAC SUBFAMILY"/>
    <property type="match status" value="1"/>
</dbReference>
<dbReference type="InterPro" id="IPR018060">
    <property type="entry name" value="HTH_AraC"/>
</dbReference>
<dbReference type="InterPro" id="IPR018062">
    <property type="entry name" value="HTH_AraC-typ_CS"/>
</dbReference>
<name>A0A7K1V1N5_9NOCA</name>
<dbReference type="SUPFAM" id="SSF46689">
    <property type="entry name" value="Homeodomain-like"/>
    <property type="match status" value="1"/>
</dbReference>
<dbReference type="InterPro" id="IPR050204">
    <property type="entry name" value="AraC_XylS_family_regulators"/>
</dbReference>
<sequence length="411" mass="46470">MRIGGELRCVQRHRDSVEDIGAGFPSRRLHGARSYSRPLAPAFRDFGAAAEKPRARRQPVIAVANQATSSRPRFQWNSTFRASQTCRDRGNTRVTTDYLWEEESSAKTETAADRRERWRDYLQRRQGSVGLGFSARDESNDFGWKTLAQVSGDLQIVRFSSGQVHYRRTVRDTKIDGDDGYRLMVPVRGEFKLAQGERAEIFTPGSVALFRWDLPVLMQQDEPLESLILTVPRHLVNHDLADSAPLALDVGRPLVPMLVNQINQLHADPGAWTTHDFRVAYRSTLVLLEGLLDRAQPLPEGRYALVAAQARETMERLADDLKLTPDTVARMCGVSRRTLYTALTTTDDVTPAALLREIRLARARERLSHPGTIQMSQIAEAAGYSSVRRFSTAFQRQFQLTPLQMREQLLV</sequence>
<gene>
    <name evidence="5" type="ORF">GPX89_24525</name>
</gene>
<dbReference type="InterPro" id="IPR009057">
    <property type="entry name" value="Homeodomain-like_sf"/>
</dbReference>
<dbReference type="Gene3D" id="1.10.10.60">
    <property type="entry name" value="Homeodomain-like"/>
    <property type="match status" value="1"/>
</dbReference>
<keyword evidence="3" id="KW-0804">Transcription</keyword>
<dbReference type="GO" id="GO:0043565">
    <property type="term" value="F:sequence-specific DNA binding"/>
    <property type="evidence" value="ECO:0007669"/>
    <property type="project" value="InterPro"/>
</dbReference>